<evidence type="ECO:0000256" key="1">
    <source>
        <dbReference type="ARBA" id="ARBA00022692"/>
    </source>
</evidence>
<dbReference type="OrthoDB" id="322544at2"/>
<evidence type="ECO:0000256" key="3">
    <source>
        <dbReference type="ARBA" id="ARBA00023136"/>
    </source>
</evidence>
<comment type="caution">
    <text evidence="6">The sequence shown here is derived from an EMBL/GenBank/DDBJ whole genome shotgun (WGS) entry which is preliminary data.</text>
</comment>
<evidence type="ECO:0000256" key="2">
    <source>
        <dbReference type="ARBA" id="ARBA00022989"/>
    </source>
</evidence>
<feature type="domain" description="Major facilitator superfamily (MFS) profile" evidence="5">
    <location>
        <begin position="12"/>
        <end position="189"/>
    </location>
</feature>
<dbReference type="Gene3D" id="1.20.1250.20">
    <property type="entry name" value="MFS general substrate transporter like domains"/>
    <property type="match status" value="1"/>
</dbReference>
<organism evidence="6 7">
    <name type="scientific">Novosphingobium guangzhouense</name>
    <dbReference type="NCBI Taxonomy" id="1850347"/>
    <lineage>
        <taxon>Bacteria</taxon>
        <taxon>Pseudomonadati</taxon>
        <taxon>Pseudomonadota</taxon>
        <taxon>Alphaproteobacteria</taxon>
        <taxon>Sphingomonadales</taxon>
        <taxon>Sphingomonadaceae</taxon>
        <taxon>Novosphingobium</taxon>
    </lineage>
</organism>
<dbReference type="InterPro" id="IPR036259">
    <property type="entry name" value="MFS_trans_sf"/>
</dbReference>
<sequence length="189" mass="19341">MIEASPAAPKARSLSFVFMVFTGFLAIGIPLPAIVSFVRQELGLGSTLAGLAFGSQSLATILSRHAAGSMVDRHGARPIALAAMPVLLLSTGLYLGSTLTGSAYTLVSLGLLLCGRVFAGIGESFLLISAMVWAINLSGISNSGQVMARQGLAMFLAIGVGGFVGVELMTTSGFASVAFVGGGRSAWRR</sequence>
<reference evidence="6 7" key="1">
    <citation type="submission" date="2016-05" db="EMBL/GenBank/DDBJ databases">
        <title>Complete genome sequence of Novosphingobium guangzhouense SA925(T).</title>
        <authorList>
            <person name="Sha S."/>
        </authorList>
    </citation>
    <scope>NUCLEOTIDE SEQUENCE [LARGE SCALE GENOMIC DNA]</scope>
    <source>
        <strain evidence="6 7">SA925</strain>
    </source>
</reference>
<dbReference type="GO" id="GO:0022857">
    <property type="term" value="F:transmembrane transporter activity"/>
    <property type="evidence" value="ECO:0007669"/>
    <property type="project" value="InterPro"/>
</dbReference>
<evidence type="ECO:0000259" key="5">
    <source>
        <dbReference type="PROSITE" id="PS50850"/>
    </source>
</evidence>
<feature type="transmembrane region" description="Helical" evidence="4">
    <location>
        <begin position="75"/>
        <end position="95"/>
    </location>
</feature>
<evidence type="ECO:0000256" key="4">
    <source>
        <dbReference type="SAM" id="Phobius"/>
    </source>
</evidence>
<dbReference type="InterPro" id="IPR011701">
    <property type="entry name" value="MFS"/>
</dbReference>
<feature type="transmembrane region" description="Helical" evidence="4">
    <location>
        <begin position="125"/>
        <end position="141"/>
    </location>
</feature>
<keyword evidence="2 4" id="KW-1133">Transmembrane helix</keyword>
<accession>A0A2K2FWK5</accession>
<proteinExistence type="predicted"/>
<dbReference type="Proteomes" id="UP000236327">
    <property type="component" value="Unassembled WGS sequence"/>
</dbReference>
<keyword evidence="7" id="KW-1185">Reference proteome</keyword>
<dbReference type="RefSeq" id="WP_103098062.1">
    <property type="nucleotide sequence ID" value="NZ_LYMM01000057.1"/>
</dbReference>
<dbReference type="PROSITE" id="PS50850">
    <property type="entry name" value="MFS"/>
    <property type="match status" value="1"/>
</dbReference>
<dbReference type="InterPro" id="IPR052714">
    <property type="entry name" value="MFS_Exporter"/>
</dbReference>
<protein>
    <recommendedName>
        <fullName evidence="5">Major facilitator superfamily (MFS) profile domain-containing protein</fullName>
    </recommendedName>
</protein>
<feature type="transmembrane region" description="Helical" evidence="4">
    <location>
        <begin position="44"/>
        <end position="63"/>
    </location>
</feature>
<keyword evidence="1 4" id="KW-0812">Transmembrane</keyword>
<feature type="transmembrane region" description="Helical" evidence="4">
    <location>
        <begin position="16"/>
        <end position="38"/>
    </location>
</feature>
<dbReference type="PANTHER" id="PTHR23531:SF1">
    <property type="entry name" value="QUINOLENE RESISTANCE PROTEIN NORA"/>
    <property type="match status" value="1"/>
</dbReference>
<dbReference type="Pfam" id="PF07690">
    <property type="entry name" value="MFS_1"/>
    <property type="match status" value="1"/>
</dbReference>
<feature type="transmembrane region" description="Helical" evidence="4">
    <location>
        <begin position="153"/>
        <end position="180"/>
    </location>
</feature>
<dbReference type="SUPFAM" id="SSF103473">
    <property type="entry name" value="MFS general substrate transporter"/>
    <property type="match status" value="1"/>
</dbReference>
<evidence type="ECO:0000313" key="7">
    <source>
        <dbReference type="Proteomes" id="UP000236327"/>
    </source>
</evidence>
<dbReference type="PANTHER" id="PTHR23531">
    <property type="entry name" value="QUINOLENE RESISTANCE PROTEIN NORA"/>
    <property type="match status" value="1"/>
</dbReference>
<dbReference type="EMBL" id="LYMM01000057">
    <property type="protein sequence ID" value="PNU03150.1"/>
    <property type="molecule type" value="Genomic_DNA"/>
</dbReference>
<dbReference type="AlphaFoldDB" id="A0A2K2FWK5"/>
<keyword evidence="3 4" id="KW-0472">Membrane</keyword>
<name>A0A2K2FWK5_9SPHN</name>
<dbReference type="InterPro" id="IPR020846">
    <property type="entry name" value="MFS_dom"/>
</dbReference>
<evidence type="ECO:0000313" key="6">
    <source>
        <dbReference type="EMBL" id="PNU03150.1"/>
    </source>
</evidence>
<gene>
    <name evidence="6" type="ORF">A8V01_24700</name>
</gene>